<feature type="region of interest" description="Disordered" evidence="1">
    <location>
        <begin position="69"/>
        <end position="94"/>
    </location>
</feature>
<evidence type="ECO:0000313" key="4">
    <source>
        <dbReference type="RefSeq" id="XP_033529885.1"/>
    </source>
</evidence>
<organism evidence="2">
    <name type="scientific">Eremomyces bilateralis CBS 781.70</name>
    <dbReference type="NCBI Taxonomy" id="1392243"/>
    <lineage>
        <taxon>Eukaryota</taxon>
        <taxon>Fungi</taxon>
        <taxon>Dikarya</taxon>
        <taxon>Ascomycota</taxon>
        <taxon>Pezizomycotina</taxon>
        <taxon>Dothideomycetes</taxon>
        <taxon>Dothideomycetes incertae sedis</taxon>
        <taxon>Eremomycetales</taxon>
        <taxon>Eremomycetaceae</taxon>
        <taxon>Eremomyces</taxon>
    </lineage>
</organism>
<keyword evidence="3" id="KW-1185">Reference proteome</keyword>
<dbReference type="Proteomes" id="UP000504638">
    <property type="component" value="Unplaced"/>
</dbReference>
<reference evidence="4" key="2">
    <citation type="submission" date="2020-04" db="EMBL/GenBank/DDBJ databases">
        <authorList>
            <consortium name="NCBI Genome Project"/>
        </authorList>
    </citation>
    <scope>NUCLEOTIDE SEQUENCE</scope>
    <source>
        <strain evidence="4">CBS 781.70</strain>
    </source>
</reference>
<dbReference type="RefSeq" id="XP_033529885.1">
    <property type="nucleotide sequence ID" value="XM_033674541.1"/>
</dbReference>
<dbReference type="GeneID" id="54415111"/>
<reference evidence="2 4" key="1">
    <citation type="submission" date="2020-01" db="EMBL/GenBank/DDBJ databases">
        <authorList>
            <consortium name="DOE Joint Genome Institute"/>
            <person name="Haridas S."/>
            <person name="Albert R."/>
            <person name="Binder M."/>
            <person name="Bloem J."/>
            <person name="Labutti K."/>
            <person name="Salamov A."/>
            <person name="Andreopoulos B."/>
            <person name="Baker S.E."/>
            <person name="Barry K."/>
            <person name="Bills G."/>
            <person name="Bluhm B.H."/>
            <person name="Cannon C."/>
            <person name="Castanera R."/>
            <person name="Culley D.E."/>
            <person name="Daum C."/>
            <person name="Ezra D."/>
            <person name="Gonzalez J.B."/>
            <person name="Henrissat B."/>
            <person name="Kuo A."/>
            <person name="Liang C."/>
            <person name="Lipzen A."/>
            <person name="Lutzoni F."/>
            <person name="Magnuson J."/>
            <person name="Mondo S."/>
            <person name="Nolan M."/>
            <person name="Ohm R."/>
            <person name="Pangilinan J."/>
            <person name="Park H.-J."/>
            <person name="Ramirez L."/>
            <person name="Alfaro M."/>
            <person name="Sun H."/>
            <person name="Tritt A."/>
            <person name="Yoshinaga Y."/>
            <person name="Zwiers L.-H."/>
            <person name="Turgeon B.G."/>
            <person name="Goodwin S.B."/>
            <person name="Spatafora J.W."/>
            <person name="Crous P.W."/>
            <person name="Grigoriev I.V."/>
        </authorList>
    </citation>
    <scope>NUCLEOTIDE SEQUENCE</scope>
    <source>
        <strain evidence="2 4">CBS 781.70</strain>
    </source>
</reference>
<evidence type="ECO:0000256" key="1">
    <source>
        <dbReference type="SAM" id="MobiDB-lite"/>
    </source>
</evidence>
<proteinExistence type="predicted"/>
<name>A0A6G1FR36_9PEZI</name>
<dbReference type="EMBL" id="ML975187">
    <property type="protein sequence ID" value="KAF1808254.1"/>
    <property type="molecule type" value="Genomic_DNA"/>
</dbReference>
<dbReference type="AlphaFoldDB" id="A0A6G1FR36"/>
<evidence type="ECO:0000313" key="3">
    <source>
        <dbReference type="Proteomes" id="UP000504638"/>
    </source>
</evidence>
<evidence type="ECO:0000313" key="2">
    <source>
        <dbReference type="EMBL" id="KAF1808254.1"/>
    </source>
</evidence>
<feature type="region of interest" description="Disordered" evidence="1">
    <location>
        <begin position="122"/>
        <end position="142"/>
    </location>
</feature>
<protein>
    <submittedName>
        <fullName evidence="2 4">Uncharacterized protein</fullName>
    </submittedName>
</protein>
<accession>A0A6G1FR36</accession>
<sequence>MARTGMRDVQVTGSHHIDPTTSSQLPYLIHRHYICYGPLQLAIYHFLKASILSKYTTLLEKHPDRHLWPPLENIPDKSPPLPGSPPQPIPPRLPSFTPILLNPLDSNTARFCEGYKYKQPRQSVGGGVENGRDGVANSVLEV</sequence>
<reference evidence="4" key="3">
    <citation type="submission" date="2025-04" db="UniProtKB">
        <authorList>
            <consortium name="RefSeq"/>
        </authorList>
    </citation>
    <scope>IDENTIFICATION</scope>
    <source>
        <strain evidence="4">CBS 781.70</strain>
    </source>
</reference>
<gene>
    <name evidence="2 4" type="ORF">P152DRAFT_228456</name>
</gene>
<feature type="compositionally biased region" description="Pro residues" evidence="1">
    <location>
        <begin position="77"/>
        <end position="93"/>
    </location>
</feature>